<feature type="compositionally biased region" description="Polar residues" evidence="1">
    <location>
        <begin position="10"/>
        <end position="20"/>
    </location>
</feature>
<dbReference type="InterPro" id="IPR045242">
    <property type="entry name" value="Syntaxin"/>
</dbReference>
<keyword evidence="2" id="KW-1133">Transmembrane helix</keyword>
<gene>
    <name evidence="4" type="ORF">AMSG_04284</name>
</gene>
<dbReference type="PANTHER" id="PTHR19957:SF38">
    <property type="entry name" value="LD27581P"/>
    <property type="match status" value="1"/>
</dbReference>
<feature type="transmembrane region" description="Helical" evidence="2">
    <location>
        <begin position="107"/>
        <end position="125"/>
    </location>
</feature>
<dbReference type="SMART" id="SM00397">
    <property type="entry name" value="t_SNARE"/>
    <property type="match status" value="1"/>
</dbReference>
<dbReference type="RefSeq" id="XP_013759066.1">
    <property type="nucleotide sequence ID" value="XM_013903612.1"/>
</dbReference>
<dbReference type="GO" id="GO:0048278">
    <property type="term" value="P:vesicle docking"/>
    <property type="evidence" value="ECO:0007669"/>
    <property type="project" value="TreeGrafter"/>
</dbReference>
<feature type="domain" description="T-SNARE coiled-coil homology" evidence="3">
    <location>
        <begin position="34"/>
        <end position="96"/>
    </location>
</feature>
<evidence type="ECO:0000256" key="2">
    <source>
        <dbReference type="SAM" id="Phobius"/>
    </source>
</evidence>
<dbReference type="AlphaFoldDB" id="A0A0L0D7J4"/>
<dbReference type="EMBL" id="GL349449">
    <property type="protein sequence ID" value="KNC48051.1"/>
    <property type="molecule type" value="Genomic_DNA"/>
</dbReference>
<name>A0A0L0D7J4_THETB</name>
<dbReference type="GO" id="GO:0006886">
    <property type="term" value="P:intracellular protein transport"/>
    <property type="evidence" value="ECO:0007669"/>
    <property type="project" value="TreeGrafter"/>
</dbReference>
<dbReference type="GO" id="GO:0031201">
    <property type="term" value="C:SNARE complex"/>
    <property type="evidence" value="ECO:0007669"/>
    <property type="project" value="TreeGrafter"/>
</dbReference>
<accession>A0A0L0D7J4</accession>
<dbReference type="GO" id="GO:0012505">
    <property type="term" value="C:endomembrane system"/>
    <property type="evidence" value="ECO:0007669"/>
    <property type="project" value="TreeGrafter"/>
</dbReference>
<dbReference type="STRING" id="461836.A0A0L0D7J4"/>
<dbReference type="GO" id="GO:0005484">
    <property type="term" value="F:SNAP receptor activity"/>
    <property type="evidence" value="ECO:0007669"/>
    <property type="project" value="TreeGrafter"/>
</dbReference>
<protein>
    <recommendedName>
        <fullName evidence="3">t-SNARE coiled-coil homology domain-containing protein</fullName>
    </recommendedName>
</protein>
<sequence length="129" mass="14468">MWGTQAAVPRTTNSGQKVQMQTQTMSQAEIDYQDELIRERAAEIEAIAQSLEDIAIINQDLAMLVAEQSPMLDNIEANIEQATEYTATAVEELQSADRSARKRRSRLIKFYSGLAVLGAGLAFVFRRRF</sequence>
<dbReference type="GO" id="GO:0000149">
    <property type="term" value="F:SNARE binding"/>
    <property type="evidence" value="ECO:0007669"/>
    <property type="project" value="TreeGrafter"/>
</dbReference>
<evidence type="ECO:0000313" key="5">
    <source>
        <dbReference type="Proteomes" id="UP000054408"/>
    </source>
</evidence>
<dbReference type="Gene3D" id="1.20.5.110">
    <property type="match status" value="1"/>
</dbReference>
<evidence type="ECO:0000256" key="1">
    <source>
        <dbReference type="SAM" id="MobiDB-lite"/>
    </source>
</evidence>
<keyword evidence="2" id="KW-0472">Membrane</keyword>
<reference evidence="4 5" key="1">
    <citation type="submission" date="2010-05" db="EMBL/GenBank/DDBJ databases">
        <title>The Genome Sequence of Thecamonas trahens ATCC 50062.</title>
        <authorList>
            <consortium name="The Broad Institute Genome Sequencing Platform"/>
            <person name="Russ C."/>
            <person name="Cuomo C."/>
            <person name="Shea T."/>
            <person name="Young S.K."/>
            <person name="Zeng Q."/>
            <person name="Koehrsen M."/>
            <person name="Haas B."/>
            <person name="Borodovsky M."/>
            <person name="Guigo R."/>
            <person name="Alvarado L."/>
            <person name="Berlin A."/>
            <person name="Bochicchio J."/>
            <person name="Borenstein D."/>
            <person name="Chapman S."/>
            <person name="Chen Z."/>
            <person name="Freedman E."/>
            <person name="Gellesch M."/>
            <person name="Goldberg J."/>
            <person name="Griggs A."/>
            <person name="Gujja S."/>
            <person name="Heilman E."/>
            <person name="Heiman D."/>
            <person name="Hepburn T."/>
            <person name="Howarth C."/>
            <person name="Jen D."/>
            <person name="Larson L."/>
            <person name="Mehta T."/>
            <person name="Park D."/>
            <person name="Pearson M."/>
            <person name="Roberts A."/>
            <person name="Saif S."/>
            <person name="Shenoy N."/>
            <person name="Sisk P."/>
            <person name="Stolte C."/>
            <person name="Sykes S."/>
            <person name="Thomson T."/>
            <person name="Walk T."/>
            <person name="White J."/>
            <person name="Yandava C."/>
            <person name="Burger G."/>
            <person name="Gray M.W."/>
            <person name="Holland P.W.H."/>
            <person name="King N."/>
            <person name="Lang F.B.F."/>
            <person name="Roger A.J."/>
            <person name="Ruiz-Trillo I."/>
            <person name="Lander E."/>
            <person name="Nusbaum C."/>
        </authorList>
    </citation>
    <scope>NUCLEOTIDE SEQUENCE [LARGE SCALE GENOMIC DNA]</scope>
    <source>
        <strain evidence="4 5">ATCC 50062</strain>
    </source>
</reference>
<evidence type="ECO:0000313" key="4">
    <source>
        <dbReference type="EMBL" id="KNC48051.1"/>
    </source>
</evidence>
<dbReference type="Proteomes" id="UP000054408">
    <property type="component" value="Unassembled WGS sequence"/>
</dbReference>
<dbReference type="InterPro" id="IPR000727">
    <property type="entry name" value="T_SNARE_dom"/>
</dbReference>
<dbReference type="SUPFAM" id="SSF58038">
    <property type="entry name" value="SNARE fusion complex"/>
    <property type="match status" value="1"/>
</dbReference>
<evidence type="ECO:0000259" key="3">
    <source>
        <dbReference type="PROSITE" id="PS50192"/>
    </source>
</evidence>
<keyword evidence="2" id="KW-0812">Transmembrane</keyword>
<dbReference type="eggNOG" id="KOG0811">
    <property type="taxonomic scope" value="Eukaryota"/>
</dbReference>
<keyword evidence="5" id="KW-1185">Reference proteome</keyword>
<dbReference type="PROSITE" id="PS50192">
    <property type="entry name" value="T_SNARE"/>
    <property type="match status" value="1"/>
</dbReference>
<proteinExistence type="predicted"/>
<feature type="region of interest" description="Disordered" evidence="1">
    <location>
        <begin position="1"/>
        <end position="20"/>
    </location>
</feature>
<dbReference type="Pfam" id="PF05739">
    <property type="entry name" value="SNARE"/>
    <property type="match status" value="1"/>
</dbReference>
<dbReference type="PANTHER" id="PTHR19957">
    <property type="entry name" value="SYNTAXIN"/>
    <property type="match status" value="1"/>
</dbReference>
<dbReference type="GeneID" id="25563836"/>
<dbReference type="GO" id="GO:0006906">
    <property type="term" value="P:vesicle fusion"/>
    <property type="evidence" value="ECO:0007669"/>
    <property type="project" value="TreeGrafter"/>
</dbReference>
<organism evidence="4 5">
    <name type="scientific">Thecamonas trahens ATCC 50062</name>
    <dbReference type="NCBI Taxonomy" id="461836"/>
    <lineage>
        <taxon>Eukaryota</taxon>
        <taxon>Apusozoa</taxon>
        <taxon>Apusomonadida</taxon>
        <taxon>Apusomonadidae</taxon>
        <taxon>Thecamonas</taxon>
    </lineage>
</organism>